<feature type="signal peptide" evidence="1">
    <location>
        <begin position="1"/>
        <end position="23"/>
    </location>
</feature>
<dbReference type="Gene3D" id="2.40.160.10">
    <property type="entry name" value="Porin"/>
    <property type="match status" value="1"/>
</dbReference>
<organism evidence="2 3">
    <name type="scientific">Oleiharenicola lentus</name>
    <dbReference type="NCBI Taxonomy" id="2508720"/>
    <lineage>
        <taxon>Bacteria</taxon>
        <taxon>Pseudomonadati</taxon>
        <taxon>Verrucomicrobiota</taxon>
        <taxon>Opitutia</taxon>
        <taxon>Opitutales</taxon>
        <taxon>Opitutaceae</taxon>
        <taxon>Oleiharenicola</taxon>
    </lineage>
</organism>
<reference evidence="2 3" key="1">
    <citation type="submission" date="2019-01" db="EMBL/GenBank/DDBJ databases">
        <title>Lacunisphaera sp. strain TWA-58.</title>
        <authorList>
            <person name="Chen W.-M."/>
        </authorList>
    </citation>
    <scope>NUCLEOTIDE SEQUENCE [LARGE SCALE GENOMIC DNA]</scope>
    <source>
        <strain evidence="2 3">TWA-58</strain>
    </source>
</reference>
<keyword evidence="3" id="KW-1185">Reference proteome</keyword>
<proteinExistence type="predicted"/>
<name>A0A4Q1C3K6_9BACT</name>
<dbReference type="OrthoDB" id="19849at2"/>
<evidence type="ECO:0000313" key="2">
    <source>
        <dbReference type="EMBL" id="RXK52922.1"/>
    </source>
</evidence>
<feature type="chain" id="PRO_5020729230" description="DUF560 domain-containing protein" evidence="1">
    <location>
        <begin position="24"/>
        <end position="409"/>
    </location>
</feature>
<comment type="caution">
    <text evidence="2">The sequence shown here is derived from an EMBL/GenBank/DDBJ whole genome shotgun (WGS) entry which is preliminary data.</text>
</comment>
<protein>
    <recommendedName>
        <fullName evidence="4">DUF560 domain-containing protein</fullName>
    </recommendedName>
</protein>
<keyword evidence="1" id="KW-0732">Signal</keyword>
<gene>
    <name evidence="2" type="ORF">ESB00_14515</name>
</gene>
<accession>A0A4Q1C3K6</accession>
<dbReference type="EMBL" id="SDHX01000002">
    <property type="protein sequence ID" value="RXK52922.1"/>
    <property type="molecule type" value="Genomic_DNA"/>
</dbReference>
<evidence type="ECO:0008006" key="4">
    <source>
        <dbReference type="Google" id="ProtNLM"/>
    </source>
</evidence>
<dbReference type="InterPro" id="IPR023614">
    <property type="entry name" value="Porin_dom_sf"/>
</dbReference>
<evidence type="ECO:0000256" key="1">
    <source>
        <dbReference type="SAM" id="SignalP"/>
    </source>
</evidence>
<dbReference type="SUPFAM" id="SSF56935">
    <property type="entry name" value="Porins"/>
    <property type="match status" value="1"/>
</dbReference>
<dbReference type="RefSeq" id="WP_129048512.1">
    <property type="nucleotide sequence ID" value="NZ_SDHX01000002.1"/>
</dbReference>
<dbReference type="Proteomes" id="UP000290218">
    <property type="component" value="Unassembled WGS sequence"/>
</dbReference>
<dbReference type="AlphaFoldDB" id="A0A4Q1C3K6"/>
<evidence type="ECO:0000313" key="3">
    <source>
        <dbReference type="Proteomes" id="UP000290218"/>
    </source>
</evidence>
<sequence>MNTFLARPLVLLLALGLLSTAKSQNVILAPEAEALLTPVQRKAAPPPPLSRPPAGTETPFQLGGIFVLHPRLGFSQMRADGLPLLGQATRGESDISSLSAGLTLDAGENWSLDYSPSRVNYSNNALADSTQHSARLRGVLNWQDWSFNFNQSYNKSNQIIVETAQQTDRKTLSTQLGGSYRFSPKLQVSLSGGWNDRTSSLTPDQRTYSAQGALNYLLSDQVSLSLNPAYAYTVVDAAPDYASESLSALISWQPAEKLSLSLGAGFDSRSTQASSGLDQTTPLLNFALSYTPFETTSLSITYARSAGASFFTSQATDNRNLSISLSQRLLGRFYFSATNAKNRRTYESLVSTLAVNREDKIEALSFRLSTRLLERLSVSLLHQESKNRSNLAALSYTSRQTGIELSYAY</sequence>